<dbReference type="OrthoDB" id="270970at2759"/>
<evidence type="ECO:0000313" key="5">
    <source>
        <dbReference type="EMBL" id="EAX91027.1"/>
    </source>
</evidence>
<keyword evidence="6" id="KW-1185">Reference proteome</keyword>
<dbReference type="Proteomes" id="UP000001542">
    <property type="component" value="Unassembled WGS sequence"/>
</dbReference>
<dbReference type="AlphaFoldDB" id="A2FVN6"/>
<dbReference type="Pfam" id="PF00168">
    <property type="entry name" value="C2"/>
    <property type="match status" value="1"/>
</dbReference>
<dbReference type="GO" id="GO:0046872">
    <property type="term" value="F:metal ion binding"/>
    <property type="evidence" value="ECO:0007669"/>
    <property type="project" value="UniProtKB-KW"/>
</dbReference>
<proteinExistence type="predicted"/>
<dbReference type="InParanoid" id="A2FVN6"/>
<dbReference type="SMART" id="SM00239">
    <property type="entry name" value="C2"/>
    <property type="match status" value="1"/>
</dbReference>
<accession>A2FVN6</accession>
<dbReference type="InterPro" id="IPR035892">
    <property type="entry name" value="C2_domain_sf"/>
</dbReference>
<evidence type="ECO:0000313" key="6">
    <source>
        <dbReference type="Proteomes" id="UP000001542"/>
    </source>
</evidence>
<reference evidence="5" key="1">
    <citation type="submission" date="2006-10" db="EMBL/GenBank/DDBJ databases">
        <authorList>
            <person name="Amadeo P."/>
            <person name="Zhao Q."/>
            <person name="Wortman J."/>
            <person name="Fraser-Liggett C."/>
            <person name="Carlton J."/>
        </authorList>
    </citation>
    <scope>NUCLEOTIDE SEQUENCE</scope>
    <source>
        <strain evidence="5">G3</strain>
    </source>
</reference>
<keyword evidence="1" id="KW-0479">Metal-binding</keyword>
<feature type="region of interest" description="Disordered" evidence="3">
    <location>
        <begin position="148"/>
        <end position="167"/>
    </location>
</feature>
<dbReference type="EMBL" id="DS114063">
    <property type="protein sequence ID" value="EAX91027.1"/>
    <property type="molecule type" value="Genomic_DNA"/>
</dbReference>
<organism evidence="5 6">
    <name type="scientific">Trichomonas vaginalis (strain ATCC PRA-98 / G3)</name>
    <dbReference type="NCBI Taxonomy" id="412133"/>
    <lineage>
        <taxon>Eukaryota</taxon>
        <taxon>Metamonada</taxon>
        <taxon>Parabasalia</taxon>
        <taxon>Trichomonadida</taxon>
        <taxon>Trichomonadidae</taxon>
        <taxon>Trichomonas</taxon>
    </lineage>
</organism>
<feature type="compositionally biased region" description="Low complexity" evidence="3">
    <location>
        <begin position="155"/>
        <end position="167"/>
    </location>
</feature>
<dbReference type="Gene3D" id="2.60.40.150">
    <property type="entry name" value="C2 domain"/>
    <property type="match status" value="1"/>
</dbReference>
<evidence type="ECO:0000256" key="2">
    <source>
        <dbReference type="ARBA" id="ARBA00022837"/>
    </source>
</evidence>
<evidence type="ECO:0000256" key="1">
    <source>
        <dbReference type="ARBA" id="ARBA00022723"/>
    </source>
</evidence>
<feature type="domain" description="C2" evidence="4">
    <location>
        <begin position="1"/>
        <end position="91"/>
    </location>
</feature>
<dbReference type="PANTHER" id="PTHR45911">
    <property type="entry name" value="C2 DOMAIN-CONTAINING PROTEIN"/>
    <property type="match status" value="1"/>
</dbReference>
<dbReference type="SMR" id="A2FVN6"/>
<dbReference type="CDD" id="cd00030">
    <property type="entry name" value="C2"/>
    <property type="match status" value="1"/>
</dbReference>
<dbReference type="KEGG" id="tva:4748719"/>
<dbReference type="PROSITE" id="PS50004">
    <property type="entry name" value="C2"/>
    <property type="match status" value="1"/>
</dbReference>
<dbReference type="VEuPathDB" id="TrichDB:TVAG_425190"/>
<reference evidence="5" key="2">
    <citation type="journal article" date="2007" name="Science">
        <title>Draft genome sequence of the sexually transmitted pathogen Trichomonas vaginalis.</title>
        <authorList>
            <person name="Carlton J.M."/>
            <person name="Hirt R.P."/>
            <person name="Silva J.C."/>
            <person name="Delcher A.L."/>
            <person name="Schatz M."/>
            <person name="Zhao Q."/>
            <person name="Wortman J.R."/>
            <person name="Bidwell S.L."/>
            <person name="Alsmark U.C.M."/>
            <person name="Besteiro S."/>
            <person name="Sicheritz-Ponten T."/>
            <person name="Noel C.J."/>
            <person name="Dacks J.B."/>
            <person name="Foster P.G."/>
            <person name="Simillion C."/>
            <person name="Van de Peer Y."/>
            <person name="Miranda-Saavedra D."/>
            <person name="Barton G.J."/>
            <person name="Westrop G.D."/>
            <person name="Mueller S."/>
            <person name="Dessi D."/>
            <person name="Fiori P.L."/>
            <person name="Ren Q."/>
            <person name="Paulsen I."/>
            <person name="Zhang H."/>
            <person name="Bastida-Corcuera F.D."/>
            <person name="Simoes-Barbosa A."/>
            <person name="Brown M.T."/>
            <person name="Hayes R.D."/>
            <person name="Mukherjee M."/>
            <person name="Okumura C.Y."/>
            <person name="Schneider R."/>
            <person name="Smith A.J."/>
            <person name="Vanacova S."/>
            <person name="Villalvazo M."/>
            <person name="Haas B.J."/>
            <person name="Pertea M."/>
            <person name="Feldblyum T.V."/>
            <person name="Utterback T.R."/>
            <person name="Shu C.L."/>
            <person name="Osoegawa K."/>
            <person name="de Jong P.J."/>
            <person name="Hrdy I."/>
            <person name="Horvathova L."/>
            <person name="Zubacova Z."/>
            <person name="Dolezal P."/>
            <person name="Malik S.B."/>
            <person name="Logsdon J.M. Jr."/>
            <person name="Henze K."/>
            <person name="Gupta A."/>
            <person name="Wang C.C."/>
            <person name="Dunne R.L."/>
            <person name="Upcroft J.A."/>
            <person name="Upcroft P."/>
            <person name="White O."/>
            <person name="Salzberg S.L."/>
            <person name="Tang P."/>
            <person name="Chiu C.-H."/>
            <person name="Lee Y.-S."/>
            <person name="Embley T.M."/>
            <person name="Coombs G.H."/>
            <person name="Mottram J.C."/>
            <person name="Tachezy J."/>
            <person name="Fraser-Liggett C.M."/>
            <person name="Johnson P.J."/>
        </authorList>
    </citation>
    <scope>NUCLEOTIDE SEQUENCE [LARGE SCALE GENOMIC DNA]</scope>
    <source>
        <strain evidence="5">G3</strain>
    </source>
</reference>
<dbReference type="SUPFAM" id="SSF49562">
    <property type="entry name" value="C2 domain (Calcium/lipid-binding domain, CaLB)"/>
    <property type="match status" value="1"/>
</dbReference>
<gene>
    <name evidence="5" type="ORF">TVAG_425190</name>
</gene>
<sequence length="167" mass="19553">MECKGLPTMGILNTINPYCEIRYEKKAYKTTVKKNNTHPQWNQFCSFPISKHEGKLIFVVKNMKPLIDKDASQIAINVASIPQDKIVDRWFDLKPLRFNKKGGKIHIRLHLIKKGEKPFVDPQQVSNEPEKKDNIFQEAPINVQNQYYYDPNSLNPYQDYDNPYNNP</sequence>
<protein>
    <submittedName>
        <fullName evidence="5">C2 domain containing protein</fullName>
    </submittedName>
</protein>
<dbReference type="VEuPathDB" id="TrichDB:TVAGG3_0684600"/>
<name>A2FVN6_TRIV3</name>
<dbReference type="PANTHER" id="PTHR45911:SF4">
    <property type="entry name" value="MULTIPLE C2 AND TRANSMEMBRANE DOMAIN-CONTAINING PROTEIN"/>
    <property type="match status" value="1"/>
</dbReference>
<dbReference type="InterPro" id="IPR000008">
    <property type="entry name" value="C2_dom"/>
</dbReference>
<evidence type="ECO:0000256" key="3">
    <source>
        <dbReference type="SAM" id="MobiDB-lite"/>
    </source>
</evidence>
<evidence type="ECO:0000259" key="4">
    <source>
        <dbReference type="PROSITE" id="PS50004"/>
    </source>
</evidence>
<keyword evidence="2" id="KW-0106">Calcium</keyword>